<dbReference type="Proteomes" id="UP000008068">
    <property type="component" value="Unassembled WGS sequence"/>
</dbReference>
<dbReference type="OMA" id="YEMANGH"/>
<dbReference type="OrthoDB" id="6750869at2759"/>
<name>G0ME74_CAEBE</name>
<evidence type="ECO:0000313" key="1">
    <source>
        <dbReference type="EMBL" id="EGT51941.1"/>
    </source>
</evidence>
<dbReference type="HOGENOM" id="CLU_052087_0_0_1"/>
<proteinExistence type="predicted"/>
<dbReference type="EMBL" id="GL379791">
    <property type="protein sequence ID" value="EGT51941.1"/>
    <property type="molecule type" value="Genomic_DNA"/>
</dbReference>
<organism evidence="2">
    <name type="scientific">Caenorhabditis brenneri</name>
    <name type="common">Nematode worm</name>
    <dbReference type="NCBI Taxonomy" id="135651"/>
    <lineage>
        <taxon>Eukaryota</taxon>
        <taxon>Metazoa</taxon>
        <taxon>Ecdysozoa</taxon>
        <taxon>Nematoda</taxon>
        <taxon>Chromadorea</taxon>
        <taxon>Rhabditida</taxon>
        <taxon>Rhabditina</taxon>
        <taxon>Rhabditomorpha</taxon>
        <taxon>Rhabditoidea</taxon>
        <taxon>Rhabditidae</taxon>
        <taxon>Peloderinae</taxon>
        <taxon>Caenorhabditis</taxon>
    </lineage>
</organism>
<dbReference type="InParanoid" id="G0ME74"/>
<evidence type="ECO:0000313" key="2">
    <source>
        <dbReference type="Proteomes" id="UP000008068"/>
    </source>
</evidence>
<gene>
    <name evidence="1" type="ORF">CAEBREN_17667</name>
</gene>
<dbReference type="eggNOG" id="ENOG502QQ9V">
    <property type="taxonomic scope" value="Eukaryota"/>
</dbReference>
<dbReference type="AlphaFoldDB" id="G0ME74"/>
<protein>
    <recommendedName>
        <fullName evidence="3">OTU domain-containing protein</fullName>
    </recommendedName>
</protein>
<keyword evidence="2" id="KW-1185">Reference proteome</keyword>
<accession>G0ME74</accession>
<evidence type="ECO:0008006" key="3">
    <source>
        <dbReference type="Google" id="ProtNLM"/>
    </source>
</evidence>
<reference evidence="2" key="1">
    <citation type="submission" date="2011-07" db="EMBL/GenBank/DDBJ databases">
        <authorList>
            <consortium name="Caenorhabditis brenneri Sequencing and Analysis Consortium"/>
            <person name="Wilson R.K."/>
        </authorList>
    </citation>
    <scope>NUCLEOTIDE SEQUENCE [LARGE SCALE GENOMIC DNA]</scope>
    <source>
        <strain evidence="2">PB2801</strain>
    </source>
</reference>
<dbReference type="FunCoup" id="G0ME74">
    <property type="interactions" value="357"/>
</dbReference>
<sequence>MSSNAKDVEAFSMEWPSEEDNAFFAKFAKIEGAREMIRTTPVTLKLPPCKIVFQNLDQLPSDRPLHHHIGRIFDIFIKNNIKKVNGSLKLTKFWLNLQHPAYNEKDGFWIMHKTYEMANGHTLMNIISKHSQSKRELALDEDMVLSMRIFKEGGLVGRGSRLPDVILKKFGMKRPHVLGDTHCLLKAIAIGRTWSDMNSLENDAQVREDAKNKYRCLTRGDNTVASRSRLQMDEAVKLLNETEMDPNVIEHNLEDLSTIARHLPNYIFRVWSVQPGLAVPTVTFEANINAGGLIPLFYHDGHYEFFNPTCANVNVHVDEWIVNRQTT</sequence>